<keyword evidence="4" id="KW-1185">Reference proteome</keyword>
<dbReference type="InterPro" id="IPR003018">
    <property type="entry name" value="GAF"/>
</dbReference>
<evidence type="ECO:0000313" key="3">
    <source>
        <dbReference type="EMBL" id="SHF64519.1"/>
    </source>
</evidence>
<dbReference type="Pfam" id="PF01590">
    <property type="entry name" value="GAF"/>
    <property type="match status" value="1"/>
</dbReference>
<name>A0A1M5DBZ1_9ACTN</name>
<dbReference type="AlphaFoldDB" id="A0A1M5DBZ1"/>
<gene>
    <name evidence="3" type="ORF">SAMN05443575_0528</name>
</gene>
<organism evidence="3 4">
    <name type="scientific">Jatrophihabitans endophyticus</name>
    <dbReference type="NCBI Taxonomy" id="1206085"/>
    <lineage>
        <taxon>Bacteria</taxon>
        <taxon>Bacillati</taxon>
        <taxon>Actinomycetota</taxon>
        <taxon>Actinomycetes</taxon>
        <taxon>Jatrophihabitantales</taxon>
        <taxon>Jatrophihabitantaceae</taxon>
        <taxon>Jatrophihabitans</taxon>
    </lineage>
</organism>
<dbReference type="GO" id="GO:0006355">
    <property type="term" value="P:regulation of DNA-templated transcription"/>
    <property type="evidence" value="ECO:0007669"/>
    <property type="project" value="InterPro"/>
</dbReference>
<dbReference type="SMART" id="SM00862">
    <property type="entry name" value="Trans_reg_C"/>
    <property type="match status" value="1"/>
</dbReference>
<dbReference type="InterPro" id="IPR029016">
    <property type="entry name" value="GAF-like_dom_sf"/>
</dbReference>
<accession>A0A1M5DBZ1</accession>
<evidence type="ECO:0000256" key="1">
    <source>
        <dbReference type="ARBA" id="ARBA00023125"/>
    </source>
</evidence>
<keyword evidence="1" id="KW-0238">DNA-binding</keyword>
<evidence type="ECO:0000259" key="2">
    <source>
        <dbReference type="SMART" id="SM00862"/>
    </source>
</evidence>
<reference evidence="4" key="1">
    <citation type="submission" date="2016-11" db="EMBL/GenBank/DDBJ databases">
        <authorList>
            <person name="Varghese N."/>
            <person name="Submissions S."/>
        </authorList>
    </citation>
    <scope>NUCLEOTIDE SEQUENCE [LARGE SCALE GENOMIC DNA]</scope>
    <source>
        <strain evidence="4">DSM 45627</strain>
    </source>
</reference>
<dbReference type="EMBL" id="FQVU01000001">
    <property type="protein sequence ID" value="SHF64519.1"/>
    <property type="molecule type" value="Genomic_DNA"/>
</dbReference>
<feature type="domain" description="OmpR/PhoB-type" evidence="2">
    <location>
        <begin position="259"/>
        <end position="324"/>
    </location>
</feature>
<dbReference type="GO" id="GO:0000160">
    <property type="term" value="P:phosphorelay signal transduction system"/>
    <property type="evidence" value="ECO:0007669"/>
    <property type="project" value="InterPro"/>
</dbReference>
<evidence type="ECO:0000313" key="4">
    <source>
        <dbReference type="Proteomes" id="UP000186132"/>
    </source>
</evidence>
<protein>
    <submittedName>
        <fullName evidence="3">GAF domain-containing protein</fullName>
    </submittedName>
</protein>
<dbReference type="Gene3D" id="3.30.450.40">
    <property type="match status" value="1"/>
</dbReference>
<sequence length="439" mass="47613">MTRVTARGYLVPIAAQTTATGADSVRALRSAHEQFLASGTAPGVRDLVAASWRRSIAAGVDVDDPLPPITVADTELADYREAHPLARVFPLLYDVLGRAAEECDAVMAVGDAGGQLLWVCGRSAVLDRAERINFVEGARWDEMHAGTNAPGTALQLDTPVQIRAAEHFARPVQPWTCTAAPIHDPITQAIVGIVDVTGGEDLASPQTLAMVRAAARMAEAELGRLVVQTAGSGQRLWTPAAAVRVDGLGRPDCLVEMPGRTVRLSPRHSEILVILADHPDGMTGDQLAVELYAEDVSTSTMRAELTRLRSLLGGELLASRPYRLQREVACDWRTVHREIEAGRPAEALRHYRGPLLPHSDAPGVVERRRVLERRLRAVVLASGQVDLMAAWTRSRWGADDRDVWARQLDLAAEESPLRTIAAAEIRRLDRELGAGFGVR</sequence>
<proteinExistence type="predicted"/>
<dbReference type="InterPro" id="IPR001867">
    <property type="entry name" value="OmpR/PhoB-type_DNA-bd"/>
</dbReference>
<dbReference type="GO" id="GO:0003677">
    <property type="term" value="F:DNA binding"/>
    <property type="evidence" value="ECO:0007669"/>
    <property type="project" value="UniProtKB-KW"/>
</dbReference>
<dbReference type="Proteomes" id="UP000186132">
    <property type="component" value="Unassembled WGS sequence"/>
</dbReference>
<dbReference type="STRING" id="1206085.SAMN05443575_0528"/>